<feature type="non-terminal residue" evidence="3">
    <location>
        <position position="51"/>
    </location>
</feature>
<dbReference type="InterPro" id="IPR004176">
    <property type="entry name" value="Clp_R_N"/>
</dbReference>
<dbReference type="PROSITE" id="PS51903">
    <property type="entry name" value="CLP_R"/>
    <property type="match status" value="1"/>
</dbReference>
<accession>A0A6J4TGG7</accession>
<keyword evidence="1" id="KW-0677">Repeat</keyword>
<dbReference type="SUPFAM" id="SSF81923">
    <property type="entry name" value="Double Clp-N motif"/>
    <property type="match status" value="1"/>
</dbReference>
<sequence length="51" mass="5333">MDFSRLTVKASEAVAAASERARAAGNPELTAPHLLLALLADSESIADRLLV</sequence>
<protein>
    <recommendedName>
        <fullName evidence="2">Clp R domain-containing protein</fullName>
    </recommendedName>
</protein>
<organism evidence="3">
    <name type="scientific">uncultured Thermoleophilia bacterium</name>
    <dbReference type="NCBI Taxonomy" id="1497501"/>
    <lineage>
        <taxon>Bacteria</taxon>
        <taxon>Bacillati</taxon>
        <taxon>Actinomycetota</taxon>
        <taxon>Thermoleophilia</taxon>
        <taxon>environmental samples</taxon>
    </lineage>
</organism>
<evidence type="ECO:0000256" key="1">
    <source>
        <dbReference type="PROSITE-ProRule" id="PRU01251"/>
    </source>
</evidence>
<dbReference type="InterPro" id="IPR036628">
    <property type="entry name" value="Clp_N_dom_sf"/>
</dbReference>
<dbReference type="AlphaFoldDB" id="A0A6J4TGG7"/>
<evidence type="ECO:0000259" key="2">
    <source>
        <dbReference type="PROSITE" id="PS51903"/>
    </source>
</evidence>
<feature type="domain" description="Clp R" evidence="2">
    <location>
        <begin position="3"/>
        <end position="51"/>
    </location>
</feature>
<dbReference type="Pfam" id="PF02861">
    <property type="entry name" value="Clp_N"/>
    <property type="match status" value="1"/>
</dbReference>
<dbReference type="Gene3D" id="1.10.1780.10">
    <property type="entry name" value="Clp, N-terminal domain"/>
    <property type="match status" value="1"/>
</dbReference>
<name>A0A6J4TGG7_9ACTN</name>
<dbReference type="EMBL" id="CADCWC010000054">
    <property type="protein sequence ID" value="CAA9522634.1"/>
    <property type="molecule type" value="Genomic_DNA"/>
</dbReference>
<proteinExistence type="predicted"/>
<evidence type="ECO:0000313" key="3">
    <source>
        <dbReference type="EMBL" id="CAA9522634.1"/>
    </source>
</evidence>
<reference evidence="3" key="1">
    <citation type="submission" date="2020-02" db="EMBL/GenBank/DDBJ databases">
        <authorList>
            <person name="Meier V. D."/>
        </authorList>
    </citation>
    <scope>NUCLEOTIDE SEQUENCE</scope>
    <source>
        <strain evidence="3">AVDCRST_MAG79</strain>
    </source>
</reference>
<gene>
    <name evidence="3" type="ORF">AVDCRST_MAG79-288</name>
</gene>